<accession>A0A9P9FV07</accession>
<keyword evidence="1" id="KW-0812">Transmembrane</keyword>
<dbReference type="OrthoDB" id="5428040at2759"/>
<dbReference type="EMBL" id="JAGMUV010000001">
    <property type="protein sequence ID" value="KAH7176048.1"/>
    <property type="molecule type" value="Genomic_DNA"/>
</dbReference>
<reference evidence="2" key="1">
    <citation type="journal article" date="2021" name="Nat. Commun.">
        <title>Genetic determinants of endophytism in the Arabidopsis root mycobiome.</title>
        <authorList>
            <person name="Mesny F."/>
            <person name="Miyauchi S."/>
            <person name="Thiergart T."/>
            <person name="Pickel B."/>
            <person name="Atanasova L."/>
            <person name="Karlsson M."/>
            <person name="Huettel B."/>
            <person name="Barry K.W."/>
            <person name="Haridas S."/>
            <person name="Chen C."/>
            <person name="Bauer D."/>
            <person name="Andreopoulos W."/>
            <person name="Pangilinan J."/>
            <person name="LaButti K."/>
            <person name="Riley R."/>
            <person name="Lipzen A."/>
            <person name="Clum A."/>
            <person name="Drula E."/>
            <person name="Henrissat B."/>
            <person name="Kohler A."/>
            <person name="Grigoriev I.V."/>
            <person name="Martin F.M."/>
            <person name="Hacquard S."/>
        </authorList>
    </citation>
    <scope>NUCLEOTIDE SEQUENCE</scope>
    <source>
        <strain evidence="2">MPI-CAGE-AT-0147</strain>
    </source>
</reference>
<dbReference type="AlphaFoldDB" id="A0A9P9FV07"/>
<dbReference type="Proteomes" id="UP000738349">
    <property type="component" value="Unassembled WGS sequence"/>
</dbReference>
<feature type="transmembrane region" description="Helical" evidence="1">
    <location>
        <begin position="610"/>
        <end position="635"/>
    </location>
</feature>
<keyword evidence="1" id="KW-1133">Transmembrane helix</keyword>
<sequence length="705" mass="77685">MRSTTLIVPPQQRRDRKWWHRIGRPGIMVLTVGTGVILFAVALLVFLWEGADRARSRHPRAGFWDDVVFDDWSTRLVTICSAAIRVSMGFQIGLAAAAMAAVILETTGSRFSDTAMLSIQRASSSSAGPLDLLPTAWRHCLAGRVSGLLYFLMLGLTVAIALVSTLTSTILLFDMGQSQISAPVTTNLRAVGFDTADYYPYSGISYWKSRPLANWRFAEARPAEMEMALRTENAADTGDVYRAMLPFENAADRITLEYYHGPAVVVNQRTACFGPTISNAEIVWGSLTGLSFSGLLLNATITIENQTDFIGSAMSEPEQSVCRLHNQWNSTDLDVMPVSLCSKLQFSDTPIKNGSKNPLSGWSYGFGSVLLVSSGEALNGIFATESTNGTVAPEIPDELKDLTFRHHGPWTTAYTASGDQAFNATMCYVSQNLPHRHNVTMTGRAVSSEPNFLTELSSLTVQKNDTSILRQMGVGISPKNATGRGILDLQVESGPELWLDPVDQDDQDYIQASYYFLWTTLFEYGVLRGWSLAGSLVQNDFTLKIMWTTHPEHTAVFQKIIRETGDPAQAIQALAFRFYQMLYYDWLRIFEPTHNITTVNAQDMLIPQRWTGFGVVIAIITAHFVVTALTMVLFAQRTESSLLGNAWQAVSQMVSPETQDVIRAAGGEGMKDKEVAVLAQSAGRHKEAYGLSSGIDSGRTELRIR</sequence>
<evidence type="ECO:0000313" key="2">
    <source>
        <dbReference type="EMBL" id="KAH7176048.1"/>
    </source>
</evidence>
<feature type="transmembrane region" description="Helical" evidence="1">
    <location>
        <begin position="27"/>
        <end position="48"/>
    </location>
</feature>
<evidence type="ECO:0000256" key="1">
    <source>
        <dbReference type="SAM" id="Phobius"/>
    </source>
</evidence>
<keyword evidence="1" id="KW-0472">Membrane</keyword>
<organism evidence="2 3">
    <name type="scientific">Dactylonectria macrodidyma</name>
    <dbReference type="NCBI Taxonomy" id="307937"/>
    <lineage>
        <taxon>Eukaryota</taxon>
        <taxon>Fungi</taxon>
        <taxon>Dikarya</taxon>
        <taxon>Ascomycota</taxon>
        <taxon>Pezizomycotina</taxon>
        <taxon>Sordariomycetes</taxon>
        <taxon>Hypocreomycetidae</taxon>
        <taxon>Hypocreales</taxon>
        <taxon>Nectriaceae</taxon>
        <taxon>Dactylonectria</taxon>
    </lineage>
</organism>
<keyword evidence="3" id="KW-1185">Reference proteome</keyword>
<evidence type="ECO:0000313" key="3">
    <source>
        <dbReference type="Proteomes" id="UP000738349"/>
    </source>
</evidence>
<proteinExistence type="predicted"/>
<protein>
    <submittedName>
        <fullName evidence="2">Uncharacterized protein</fullName>
    </submittedName>
</protein>
<gene>
    <name evidence="2" type="ORF">EDB81DRAFT_632868</name>
</gene>
<feature type="transmembrane region" description="Helical" evidence="1">
    <location>
        <begin position="148"/>
        <end position="173"/>
    </location>
</feature>
<name>A0A9P9FV07_9HYPO</name>
<comment type="caution">
    <text evidence="2">The sequence shown here is derived from an EMBL/GenBank/DDBJ whole genome shotgun (WGS) entry which is preliminary data.</text>
</comment>